<keyword evidence="5" id="KW-1185">Reference proteome</keyword>
<name>A0A9P4QL97_9PLEO</name>
<evidence type="ECO:0000256" key="3">
    <source>
        <dbReference type="ARBA" id="ARBA00023002"/>
    </source>
</evidence>
<comment type="similarity">
    <text evidence="1">Belongs to the short-chain dehydrogenases/reductases (SDR) family.</text>
</comment>
<proteinExistence type="inferred from homology"/>
<evidence type="ECO:0000256" key="1">
    <source>
        <dbReference type="ARBA" id="ARBA00006484"/>
    </source>
</evidence>
<keyword evidence="3" id="KW-0560">Oxidoreductase</keyword>
<comment type="caution">
    <text evidence="4">The sequence shown here is derived from an EMBL/GenBank/DDBJ whole genome shotgun (WGS) entry which is preliminary data.</text>
</comment>
<dbReference type="GO" id="GO:0050664">
    <property type="term" value="F:oxidoreductase activity, acting on NAD(P)H, oxygen as acceptor"/>
    <property type="evidence" value="ECO:0007669"/>
    <property type="project" value="TreeGrafter"/>
</dbReference>
<organism evidence="4 5">
    <name type="scientific">Polyplosphaeria fusca</name>
    <dbReference type="NCBI Taxonomy" id="682080"/>
    <lineage>
        <taxon>Eukaryota</taxon>
        <taxon>Fungi</taxon>
        <taxon>Dikarya</taxon>
        <taxon>Ascomycota</taxon>
        <taxon>Pezizomycotina</taxon>
        <taxon>Dothideomycetes</taxon>
        <taxon>Pleosporomycetidae</taxon>
        <taxon>Pleosporales</taxon>
        <taxon>Tetraplosphaeriaceae</taxon>
        <taxon>Polyplosphaeria</taxon>
    </lineage>
</organism>
<dbReference type="CDD" id="cd05233">
    <property type="entry name" value="SDR_c"/>
    <property type="match status" value="1"/>
</dbReference>
<reference evidence="4" key="1">
    <citation type="journal article" date="2020" name="Stud. Mycol.">
        <title>101 Dothideomycetes genomes: a test case for predicting lifestyles and emergence of pathogens.</title>
        <authorList>
            <person name="Haridas S."/>
            <person name="Albert R."/>
            <person name="Binder M."/>
            <person name="Bloem J."/>
            <person name="Labutti K."/>
            <person name="Salamov A."/>
            <person name="Andreopoulos B."/>
            <person name="Baker S."/>
            <person name="Barry K."/>
            <person name="Bills G."/>
            <person name="Bluhm B."/>
            <person name="Cannon C."/>
            <person name="Castanera R."/>
            <person name="Culley D."/>
            <person name="Daum C."/>
            <person name="Ezra D."/>
            <person name="Gonzalez J."/>
            <person name="Henrissat B."/>
            <person name="Kuo A."/>
            <person name="Liang C."/>
            <person name="Lipzen A."/>
            <person name="Lutzoni F."/>
            <person name="Magnuson J."/>
            <person name="Mondo S."/>
            <person name="Nolan M."/>
            <person name="Ohm R."/>
            <person name="Pangilinan J."/>
            <person name="Park H.-J."/>
            <person name="Ramirez L."/>
            <person name="Alfaro M."/>
            <person name="Sun H."/>
            <person name="Tritt A."/>
            <person name="Yoshinaga Y."/>
            <person name="Zwiers L.-H."/>
            <person name="Turgeon B."/>
            <person name="Goodwin S."/>
            <person name="Spatafora J."/>
            <person name="Crous P."/>
            <person name="Grigoriev I."/>
        </authorList>
    </citation>
    <scope>NUCLEOTIDE SEQUENCE</scope>
    <source>
        <strain evidence="4">CBS 125425</strain>
    </source>
</reference>
<dbReference type="PANTHER" id="PTHR43008">
    <property type="entry name" value="BENZIL REDUCTASE"/>
    <property type="match status" value="1"/>
</dbReference>
<protein>
    <submittedName>
        <fullName evidence="4">NAD(P)-binding protein</fullName>
    </submittedName>
</protein>
<evidence type="ECO:0000313" key="5">
    <source>
        <dbReference type="Proteomes" id="UP000799444"/>
    </source>
</evidence>
<dbReference type="AlphaFoldDB" id="A0A9P4QL97"/>
<dbReference type="InterPro" id="IPR002347">
    <property type="entry name" value="SDR_fam"/>
</dbReference>
<dbReference type="Pfam" id="PF00106">
    <property type="entry name" value="adh_short"/>
    <property type="match status" value="1"/>
</dbReference>
<evidence type="ECO:0000313" key="4">
    <source>
        <dbReference type="EMBL" id="KAF2729422.1"/>
    </source>
</evidence>
<evidence type="ECO:0000256" key="2">
    <source>
        <dbReference type="ARBA" id="ARBA00022857"/>
    </source>
</evidence>
<dbReference type="GO" id="GO:0016616">
    <property type="term" value="F:oxidoreductase activity, acting on the CH-OH group of donors, NAD or NADP as acceptor"/>
    <property type="evidence" value="ECO:0007669"/>
    <property type="project" value="UniProtKB-ARBA"/>
</dbReference>
<dbReference type="PRINTS" id="PR00081">
    <property type="entry name" value="GDHRDH"/>
</dbReference>
<dbReference type="OrthoDB" id="5307821at2759"/>
<sequence>MSVFKAGATALITGGSSGVGLAVAHLCLKHGMRTAIVDINPATLELARENLGGDVETYQADVSNEADWQRVKDAVGTRFGEVDFLMLNAGVGTKSTWGDADYFQKVFSTNLFGVIHGLNAFVPAFKARSTPGTIVITGSKRGITNSPGNPAYNASKAAVKTLAEHLSFDLRDTSTSVHLLMPGSTFTGLVSYVRACMSFYLSCGTKERSQSISAPVPRPLCLPSTCSLLVDHLPST</sequence>
<dbReference type="InterPro" id="IPR020904">
    <property type="entry name" value="Sc_DH/Rdtase_CS"/>
</dbReference>
<dbReference type="InterPro" id="IPR036291">
    <property type="entry name" value="NAD(P)-bd_dom_sf"/>
</dbReference>
<dbReference type="Proteomes" id="UP000799444">
    <property type="component" value="Unassembled WGS sequence"/>
</dbReference>
<dbReference type="EMBL" id="ML996245">
    <property type="protein sequence ID" value="KAF2729422.1"/>
    <property type="molecule type" value="Genomic_DNA"/>
</dbReference>
<dbReference type="SUPFAM" id="SSF51735">
    <property type="entry name" value="NAD(P)-binding Rossmann-fold domains"/>
    <property type="match status" value="1"/>
</dbReference>
<dbReference type="PROSITE" id="PS00061">
    <property type="entry name" value="ADH_SHORT"/>
    <property type="match status" value="1"/>
</dbReference>
<feature type="non-terminal residue" evidence="4">
    <location>
        <position position="236"/>
    </location>
</feature>
<dbReference type="PANTHER" id="PTHR43008:SF7">
    <property type="entry name" value="SHORT CHAIN DEHYDROGENASE_REDUCTASE (AFU_ORTHOLOGUE AFUA_2G00830)"/>
    <property type="match status" value="1"/>
</dbReference>
<accession>A0A9P4QL97</accession>
<dbReference type="Gene3D" id="3.40.50.720">
    <property type="entry name" value="NAD(P)-binding Rossmann-like Domain"/>
    <property type="match status" value="1"/>
</dbReference>
<keyword evidence="2" id="KW-0521">NADP</keyword>
<gene>
    <name evidence="4" type="ORF">EJ04DRAFT_515918</name>
</gene>